<dbReference type="EMBL" id="KZ819663">
    <property type="protein sequence ID" value="PWN29568.1"/>
    <property type="molecule type" value="Genomic_DNA"/>
</dbReference>
<evidence type="ECO:0000256" key="6">
    <source>
        <dbReference type="SAM" id="Phobius"/>
    </source>
</evidence>
<dbReference type="Pfam" id="PF00743">
    <property type="entry name" value="FMO-like"/>
    <property type="match status" value="1"/>
</dbReference>
<dbReference type="GO" id="GO:0050661">
    <property type="term" value="F:NADP binding"/>
    <property type="evidence" value="ECO:0007669"/>
    <property type="project" value="InterPro"/>
</dbReference>
<organism evidence="7 8">
    <name type="scientific">Jaminaea rosea</name>
    <dbReference type="NCBI Taxonomy" id="1569628"/>
    <lineage>
        <taxon>Eukaryota</taxon>
        <taxon>Fungi</taxon>
        <taxon>Dikarya</taxon>
        <taxon>Basidiomycota</taxon>
        <taxon>Ustilaginomycotina</taxon>
        <taxon>Exobasidiomycetes</taxon>
        <taxon>Microstromatales</taxon>
        <taxon>Microstromatales incertae sedis</taxon>
        <taxon>Jaminaea</taxon>
    </lineage>
</organism>
<comment type="similarity">
    <text evidence="1">Belongs to the FMO family.</text>
</comment>
<dbReference type="GO" id="GO:0004499">
    <property type="term" value="F:N,N-dimethylaniline monooxygenase activity"/>
    <property type="evidence" value="ECO:0007669"/>
    <property type="project" value="InterPro"/>
</dbReference>
<dbReference type="GO" id="GO:0050660">
    <property type="term" value="F:flavin adenine dinucleotide binding"/>
    <property type="evidence" value="ECO:0007669"/>
    <property type="project" value="InterPro"/>
</dbReference>
<evidence type="ECO:0000256" key="5">
    <source>
        <dbReference type="ARBA" id="ARBA00023002"/>
    </source>
</evidence>
<dbReference type="InterPro" id="IPR036188">
    <property type="entry name" value="FAD/NAD-bd_sf"/>
</dbReference>
<dbReference type="Gene3D" id="3.50.50.60">
    <property type="entry name" value="FAD/NAD(P)-binding domain"/>
    <property type="match status" value="1"/>
</dbReference>
<dbReference type="Proteomes" id="UP000245884">
    <property type="component" value="Unassembled WGS sequence"/>
</dbReference>
<sequence length="535" mass="59678">MAVSDFDYFGIISAVYQLIQIIISWAFSPLPPQDHEQQKPLGRVAIIGAGITGISSAAHLIGAGFEVTIFDDAETIGGIWSKVNKTSGLQISSLMYRWFPAVKYTRGYPRRDEILENVKNIWKLYQLDQRTRLKTRVKSVTRHQSSTDPAKGGHSRWVINGDQSEVYDGLVVATGTCGKPKMIDLPNQEKFMGKIVHSSHLDGVELKNKNVLIVGGGASGIEALELAVAKGAKKPTILARSDKWIIPRLTLVDVALSLNPLGRETFLSKIPEFLLAKLHYRDLEEKMAPTGPFYAGTPIVNSSALQDIREGKADYLRGDVLELTSKSIRFNKRTRGTKPESKGREMNLDADVIVIATGFDVPSLDFLPKDLFPEDYQRPNLYLHHFSVKDTSVVCTNAAFVGAVGTVGHVHIGVYARILAMFLLEPSTRPSTKDARLWVDFIRWFKANAPGGALSHFSYMEMCIWMVSFPFFRPSRLPYLFFCLFGLGYWHVEGPQDKAVFHWSVTKLIPHFRAKSSRIRKQRIGGPDAVKVNGA</sequence>
<evidence type="ECO:0000256" key="4">
    <source>
        <dbReference type="ARBA" id="ARBA00022857"/>
    </source>
</evidence>
<evidence type="ECO:0000313" key="7">
    <source>
        <dbReference type="EMBL" id="PWN29568.1"/>
    </source>
</evidence>
<dbReference type="OrthoDB" id="66881at2759"/>
<accession>A0A316UXQ8</accession>
<proteinExistence type="inferred from homology"/>
<keyword evidence="2" id="KW-0285">Flavoprotein</keyword>
<keyword evidence="3" id="KW-0274">FAD</keyword>
<keyword evidence="5" id="KW-0560">Oxidoreductase</keyword>
<dbReference type="SUPFAM" id="SSF51905">
    <property type="entry name" value="FAD/NAD(P)-binding domain"/>
    <property type="match status" value="1"/>
</dbReference>
<evidence type="ECO:0000256" key="1">
    <source>
        <dbReference type="ARBA" id="ARBA00009183"/>
    </source>
</evidence>
<dbReference type="AlphaFoldDB" id="A0A316UXQ8"/>
<feature type="transmembrane region" description="Helical" evidence="6">
    <location>
        <begin position="6"/>
        <end position="28"/>
    </location>
</feature>
<evidence type="ECO:0000313" key="8">
    <source>
        <dbReference type="Proteomes" id="UP000245884"/>
    </source>
</evidence>
<dbReference type="STRING" id="1569628.A0A316UXQ8"/>
<feature type="transmembrane region" description="Helical" evidence="6">
    <location>
        <begin position="40"/>
        <end position="61"/>
    </location>
</feature>
<gene>
    <name evidence="7" type="ORF">BDZ90DRAFT_237006</name>
</gene>
<evidence type="ECO:0000256" key="3">
    <source>
        <dbReference type="ARBA" id="ARBA00022827"/>
    </source>
</evidence>
<keyword evidence="6" id="KW-0472">Membrane</keyword>
<dbReference type="InterPro" id="IPR020946">
    <property type="entry name" value="Flavin_mOase-like"/>
</dbReference>
<reference evidence="7 8" key="1">
    <citation type="journal article" date="2018" name="Mol. Biol. Evol.">
        <title>Broad Genomic Sampling Reveals a Smut Pathogenic Ancestry of the Fungal Clade Ustilaginomycotina.</title>
        <authorList>
            <person name="Kijpornyongpan T."/>
            <person name="Mondo S.J."/>
            <person name="Barry K."/>
            <person name="Sandor L."/>
            <person name="Lee J."/>
            <person name="Lipzen A."/>
            <person name="Pangilinan J."/>
            <person name="LaButti K."/>
            <person name="Hainaut M."/>
            <person name="Henrissat B."/>
            <person name="Grigoriev I.V."/>
            <person name="Spatafora J.W."/>
            <person name="Aime M.C."/>
        </authorList>
    </citation>
    <scope>NUCLEOTIDE SEQUENCE [LARGE SCALE GENOMIC DNA]</scope>
    <source>
        <strain evidence="7 8">MCA 5214</strain>
    </source>
</reference>
<dbReference type="PRINTS" id="PR00370">
    <property type="entry name" value="FMOXYGENASE"/>
</dbReference>
<dbReference type="PANTHER" id="PTHR23023">
    <property type="entry name" value="DIMETHYLANILINE MONOOXYGENASE"/>
    <property type="match status" value="1"/>
</dbReference>
<dbReference type="RefSeq" id="XP_025364180.1">
    <property type="nucleotide sequence ID" value="XM_025507313.1"/>
</dbReference>
<keyword evidence="4" id="KW-0521">NADP</keyword>
<protein>
    <submittedName>
        <fullName evidence="7">FAD/NAD(P)-binding domain-containing protein</fullName>
    </submittedName>
</protein>
<keyword evidence="6" id="KW-0812">Transmembrane</keyword>
<evidence type="ECO:0000256" key="2">
    <source>
        <dbReference type="ARBA" id="ARBA00022630"/>
    </source>
</evidence>
<keyword evidence="6" id="KW-1133">Transmembrane helix</keyword>
<keyword evidence="8" id="KW-1185">Reference proteome</keyword>
<dbReference type="InterPro" id="IPR000960">
    <property type="entry name" value="Flavin_mOase"/>
</dbReference>
<name>A0A316UXQ8_9BASI</name>
<dbReference type="GeneID" id="37029136"/>
<dbReference type="InterPro" id="IPR050346">
    <property type="entry name" value="FMO-like"/>
</dbReference>